<dbReference type="PANTHER" id="PTHR14239:SF10">
    <property type="entry name" value="REDUCTASE"/>
    <property type="match status" value="1"/>
</dbReference>
<comment type="caution">
    <text evidence="3">The sequence shown here is derived from an EMBL/GenBank/DDBJ whole genome shotgun (WGS) entry which is preliminary data.</text>
</comment>
<proteinExistence type="predicted"/>
<keyword evidence="1" id="KW-0560">Oxidoreductase</keyword>
<dbReference type="PANTHER" id="PTHR14239">
    <property type="entry name" value="DUDULIN-RELATED"/>
    <property type="match status" value="1"/>
</dbReference>
<evidence type="ECO:0000256" key="1">
    <source>
        <dbReference type="ARBA" id="ARBA00023002"/>
    </source>
</evidence>
<evidence type="ECO:0000259" key="2">
    <source>
        <dbReference type="Pfam" id="PF03807"/>
    </source>
</evidence>
<feature type="domain" description="Pyrroline-5-carboxylate reductase catalytic N-terminal" evidence="2">
    <location>
        <begin position="10"/>
        <end position="100"/>
    </location>
</feature>
<dbReference type="EMBL" id="RFFG01000028">
    <property type="protein sequence ID" value="RMI43040.1"/>
    <property type="molecule type" value="Genomic_DNA"/>
</dbReference>
<dbReference type="SUPFAM" id="SSF51735">
    <property type="entry name" value="NAD(P)-binding Rossmann-fold domains"/>
    <property type="match status" value="1"/>
</dbReference>
<sequence>MQTLSTPRHLGILGAGPIGRVIGRFWIEAGHRVTFGVRTPEKLREFVDELGPRAAVTSLEQAAAGADIVLNALNHGAVDSVLTAVAPQLAGKIVIDASNPMGVSEEGRIISTLALTEGTHVARLLPESTVVRAFTHVMDESLAYRGSAQPGFWAVAVAGDDPDANDIVHSLVRATGFVPVHIGTLAESGPLDPGGVLFPHMFTPADLAAQVAAAKGPVG</sequence>
<accession>A0A3M2M1U9</accession>
<organism evidence="3 4">
    <name type="scientific">Actinomadura harenae</name>
    <dbReference type="NCBI Taxonomy" id="2483351"/>
    <lineage>
        <taxon>Bacteria</taxon>
        <taxon>Bacillati</taxon>
        <taxon>Actinomycetota</taxon>
        <taxon>Actinomycetes</taxon>
        <taxon>Streptosporangiales</taxon>
        <taxon>Thermomonosporaceae</taxon>
        <taxon>Actinomadura</taxon>
    </lineage>
</organism>
<dbReference type="InterPro" id="IPR051267">
    <property type="entry name" value="STEAP_metalloreductase"/>
</dbReference>
<dbReference type="Proteomes" id="UP000282674">
    <property type="component" value="Unassembled WGS sequence"/>
</dbReference>
<dbReference type="Gene3D" id="3.40.50.720">
    <property type="entry name" value="NAD(P)-binding Rossmann-like Domain"/>
    <property type="match status" value="1"/>
</dbReference>
<protein>
    <recommendedName>
        <fullName evidence="2">Pyrroline-5-carboxylate reductase catalytic N-terminal domain-containing protein</fullName>
    </recommendedName>
</protein>
<evidence type="ECO:0000313" key="3">
    <source>
        <dbReference type="EMBL" id="RMI43040.1"/>
    </source>
</evidence>
<name>A0A3M2M1U9_9ACTN</name>
<keyword evidence="4" id="KW-1185">Reference proteome</keyword>
<dbReference type="InterPro" id="IPR028939">
    <property type="entry name" value="P5C_Rdtase_cat_N"/>
</dbReference>
<dbReference type="Pfam" id="PF03807">
    <property type="entry name" value="F420_oxidored"/>
    <property type="match status" value="1"/>
</dbReference>
<evidence type="ECO:0000313" key="4">
    <source>
        <dbReference type="Proteomes" id="UP000282674"/>
    </source>
</evidence>
<reference evidence="3 4" key="1">
    <citation type="submission" date="2018-10" db="EMBL/GenBank/DDBJ databases">
        <title>Isolation from soil.</title>
        <authorList>
            <person name="Hu J."/>
        </authorList>
    </citation>
    <scope>NUCLEOTIDE SEQUENCE [LARGE SCALE GENOMIC DNA]</scope>
    <source>
        <strain evidence="3 4">NEAU-Ht49</strain>
    </source>
</reference>
<gene>
    <name evidence="3" type="ORF">EBO15_17535</name>
</gene>
<dbReference type="GO" id="GO:0016491">
    <property type="term" value="F:oxidoreductase activity"/>
    <property type="evidence" value="ECO:0007669"/>
    <property type="project" value="UniProtKB-KW"/>
</dbReference>
<dbReference type="AlphaFoldDB" id="A0A3M2M1U9"/>
<dbReference type="OrthoDB" id="5738121at2"/>
<dbReference type="InterPro" id="IPR036291">
    <property type="entry name" value="NAD(P)-bd_dom_sf"/>
</dbReference>